<gene>
    <name evidence="1" type="ORF">ERS013201_01829</name>
</gene>
<evidence type="ECO:0000313" key="1">
    <source>
        <dbReference type="EMBL" id="CSC11416.1"/>
    </source>
</evidence>
<proteinExistence type="predicted"/>
<dbReference type="EMBL" id="CWQJ01000009">
    <property type="protein sequence ID" value="CSC11416.1"/>
    <property type="molecule type" value="Genomic_DNA"/>
</dbReference>
<sequence>MRLTKSVHSLLVSQEYANTRDCPHQLRRAQTALELANTLLLQTGRHCLGFVLKR</sequence>
<dbReference type="Proteomes" id="UP000046067">
    <property type="component" value="Unassembled WGS sequence"/>
</dbReference>
<accession>A0A655XDW2</accession>
<organism evidence="1 2">
    <name type="scientific">Vibrio cholerae</name>
    <dbReference type="NCBI Taxonomy" id="666"/>
    <lineage>
        <taxon>Bacteria</taxon>
        <taxon>Pseudomonadati</taxon>
        <taxon>Pseudomonadota</taxon>
        <taxon>Gammaproteobacteria</taxon>
        <taxon>Vibrionales</taxon>
        <taxon>Vibrionaceae</taxon>
        <taxon>Vibrio</taxon>
    </lineage>
</organism>
<evidence type="ECO:0000313" key="2">
    <source>
        <dbReference type="Proteomes" id="UP000046067"/>
    </source>
</evidence>
<name>A0A655XDW2_VIBCL</name>
<dbReference type="AlphaFoldDB" id="A0A655XDW2"/>
<protein>
    <submittedName>
        <fullName evidence="1">Uncharacterized protein</fullName>
    </submittedName>
</protein>
<reference evidence="1 2" key="1">
    <citation type="submission" date="2015-07" db="EMBL/GenBank/DDBJ databases">
        <authorList>
            <consortium name="Pathogen Informatics"/>
        </authorList>
    </citation>
    <scope>NUCLEOTIDE SEQUENCE [LARGE SCALE GENOMIC DNA]</scope>
    <source>
        <strain evidence="1 2">A325</strain>
    </source>
</reference>